<sequence length="163" mass="18732">MLQIPQVLCFPRFFTRPEKTTRLGILSSKFPLRCILGCFIKRQPVGSWKCCSESHTYFSHACVQFSEITFESKGAARACPTSFDSQYCSKHPSCNWSSLIEYSRARWKAVVETSSLHNKQAWYPKPDGFNAEPMVMCSSEGGAFNPWYSPKIRFNHQMIKESH</sequence>
<dbReference type="AlphaFoldDB" id="A0A3N4K126"/>
<evidence type="ECO:0000313" key="2">
    <source>
        <dbReference type="Proteomes" id="UP000276215"/>
    </source>
</evidence>
<evidence type="ECO:0000313" key="1">
    <source>
        <dbReference type="EMBL" id="RPA99614.1"/>
    </source>
</evidence>
<proteinExistence type="predicted"/>
<dbReference type="EMBL" id="ML120386">
    <property type="protein sequence ID" value="RPA99614.1"/>
    <property type="molecule type" value="Genomic_DNA"/>
</dbReference>
<name>A0A3N4K126_9PEZI</name>
<accession>A0A3N4K126</accession>
<gene>
    <name evidence="1" type="ORF">L873DRAFT_896589</name>
</gene>
<keyword evidence="2" id="KW-1185">Reference proteome</keyword>
<dbReference type="Proteomes" id="UP000276215">
    <property type="component" value="Unassembled WGS sequence"/>
</dbReference>
<organism evidence="1 2">
    <name type="scientific">Choiromyces venosus 120613-1</name>
    <dbReference type="NCBI Taxonomy" id="1336337"/>
    <lineage>
        <taxon>Eukaryota</taxon>
        <taxon>Fungi</taxon>
        <taxon>Dikarya</taxon>
        <taxon>Ascomycota</taxon>
        <taxon>Pezizomycotina</taxon>
        <taxon>Pezizomycetes</taxon>
        <taxon>Pezizales</taxon>
        <taxon>Tuberaceae</taxon>
        <taxon>Choiromyces</taxon>
    </lineage>
</organism>
<reference evidence="1 2" key="1">
    <citation type="journal article" date="2018" name="Nat. Ecol. Evol.">
        <title>Pezizomycetes genomes reveal the molecular basis of ectomycorrhizal truffle lifestyle.</title>
        <authorList>
            <person name="Murat C."/>
            <person name="Payen T."/>
            <person name="Noel B."/>
            <person name="Kuo A."/>
            <person name="Morin E."/>
            <person name="Chen J."/>
            <person name="Kohler A."/>
            <person name="Krizsan K."/>
            <person name="Balestrini R."/>
            <person name="Da Silva C."/>
            <person name="Montanini B."/>
            <person name="Hainaut M."/>
            <person name="Levati E."/>
            <person name="Barry K.W."/>
            <person name="Belfiori B."/>
            <person name="Cichocki N."/>
            <person name="Clum A."/>
            <person name="Dockter R.B."/>
            <person name="Fauchery L."/>
            <person name="Guy J."/>
            <person name="Iotti M."/>
            <person name="Le Tacon F."/>
            <person name="Lindquist E.A."/>
            <person name="Lipzen A."/>
            <person name="Malagnac F."/>
            <person name="Mello A."/>
            <person name="Molinier V."/>
            <person name="Miyauchi S."/>
            <person name="Poulain J."/>
            <person name="Riccioni C."/>
            <person name="Rubini A."/>
            <person name="Sitrit Y."/>
            <person name="Splivallo R."/>
            <person name="Traeger S."/>
            <person name="Wang M."/>
            <person name="Zifcakova L."/>
            <person name="Wipf D."/>
            <person name="Zambonelli A."/>
            <person name="Paolocci F."/>
            <person name="Nowrousian M."/>
            <person name="Ottonello S."/>
            <person name="Baldrian P."/>
            <person name="Spatafora J.W."/>
            <person name="Henrissat B."/>
            <person name="Nagy L.G."/>
            <person name="Aury J.M."/>
            <person name="Wincker P."/>
            <person name="Grigoriev I.V."/>
            <person name="Bonfante P."/>
            <person name="Martin F.M."/>
        </authorList>
    </citation>
    <scope>NUCLEOTIDE SEQUENCE [LARGE SCALE GENOMIC DNA]</scope>
    <source>
        <strain evidence="1 2">120613-1</strain>
    </source>
</reference>
<protein>
    <submittedName>
        <fullName evidence="1">Uncharacterized protein</fullName>
    </submittedName>
</protein>